<accession>A0AAE0RU17</accession>
<proteinExistence type="predicted"/>
<organism evidence="1 2">
    <name type="scientific">Potamilus streckersoni</name>
    <dbReference type="NCBI Taxonomy" id="2493646"/>
    <lineage>
        <taxon>Eukaryota</taxon>
        <taxon>Metazoa</taxon>
        <taxon>Spiralia</taxon>
        <taxon>Lophotrochozoa</taxon>
        <taxon>Mollusca</taxon>
        <taxon>Bivalvia</taxon>
        <taxon>Autobranchia</taxon>
        <taxon>Heteroconchia</taxon>
        <taxon>Palaeoheterodonta</taxon>
        <taxon>Unionida</taxon>
        <taxon>Unionoidea</taxon>
        <taxon>Unionidae</taxon>
        <taxon>Ambleminae</taxon>
        <taxon>Lampsilini</taxon>
        <taxon>Potamilus</taxon>
    </lineage>
</organism>
<dbReference type="AlphaFoldDB" id="A0AAE0RU17"/>
<dbReference type="Proteomes" id="UP001195483">
    <property type="component" value="Unassembled WGS sequence"/>
</dbReference>
<evidence type="ECO:0000313" key="1">
    <source>
        <dbReference type="EMBL" id="KAK3579611.1"/>
    </source>
</evidence>
<protein>
    <submittedName>
        <fullName evidence="1">Uncharacterized protein</fullName>
    </submittedName>
</protein>
<comment type="caution">
    <text evidence="1">The sequence shown here is derived from an EMBL/GenBank/DDBJ whole genome shotgun (WGS) entry which is preliminary data.</text>
</comment>
<reference evidence="1" key="1">
    <citation type="journal article" date="2021" name="Genome Biol. Evol.">
        <title>A High-Quality Reference Genome for a Parasitic Bivalve with Doubly Uniparental Inheritance (Bivalvia: Unionida).</title>
        <authorList>
            <person name="Smith C.H."/>
        </authorList>
    </citation>
    <scope>NUCLEOTIDE SEQUENCE</scope>
    <source>
        <strain evidence="1">CHS0354</strain>
    </source>
</reference>
<gene>
    <name evidence="1" type="ORF">CHS0354_016517</name>
</gene>
<name>A0AAE0RU17_9BIVA</name>
<reference evidence="1" key="2">
    <citation type="journal article" date="2021" name="Genome Biol. Evol.">
        <title>Developing a high-quality reference genome for a parasitic bivalve with doubly uniparental inheritance (Bivalvia: Unionida).</title>
        <authorList>
            <person name="Smith C.H."/>
        </authorList>
    </citation>
    <scope>NUCLEOTIDE SEQUENCE</scope>
    <source>
        <strain evidence="1">CHS0354</strain>
        <tissue evidence="1">Mantle</tissue>
    </source>
</reference>
<reference evidence="1" key="3">
    <citation type="submission" date="2023-05" db="EMBL/GenBank/DDBJ databases">
        <authorList>
            <person name="Smith C.H."/>
        </authorList>
    </citation>
    <scope>NUCLEOTIDE SEQUENCE</scope>
    <source>
        <strain evidence="1">CHS0354</strain>
        <tissue evidence="1">Mantle</tissue>
    </source>
</reference>
<keyword evidence="2" id="KW-1185">Reference proteome</keyword>
<evidence type="ECO:0000313" key="2">
    <source>
        <dbReference type="Proteomes" id="UP001195483"/>
    </source>
</evidence>
<dbReference type="EMBL" id="JAEAOA010001019">
    <property type="protein sequence ID" value="KAK3579611.1"/>
    <property type="molecule type" value="Genomic_DNA"/>
</dbReference>
<sequence>MSGAFRGYIVEALCEYFGLETLTDNLTNHLPLEDACVVEMESWLNDNMNKFIDEYELGRNTDATNRIQIETEEMDPS</sequence>